<keyword evidence="7 8" id="KW-0472">Membrane</keyword>
<evidence type="ECO:0000256" key="4">
    <source>
        <dbReference type="ARBA" id="ARBA00022692"/>
    </source>
</evidence>
<dbReference type="GO" id="GO:0022857">
    <property type="term" value="F:transmembrane transporter activity"/>
    <property type="evidence" value="ECO:0007669"/>
    <property type="project" value="InterPro"/>
</dbReference>
<evidence type="ECO:0000256" key="2">
    <source>
        <dbReference type="ARBA" id="ARBA00022448"/>
    </source>
</evidence>
<dbReference type="AlphaFoldDB" id="A0A1G6H269"/>
<dbReference type="PANTHER" id="PTHR30614:SF0">
    <property type="entry name" value="L-CYSTINE TRANSPORT SYSTEM PERMEASE PROTEIN TCYL"/>
    <property type="match status" value="1"/>
</dbReference>
<proteinExistence type="inferred from homology"/>
<evidence type="ECO:0000256" key="6">
    <source>
        <dbReference type="ARBA" id="ARBA00022989"/>
    </source>
</evidence>
<dbReference type="InterPro" id="IPR035906">
    <property type="entry name" value="MetI-like_sf"/>
</dbReference>
<keyword evidence="6 8" id="KW-1133">Transmembrane helix</keyword>
<evidence type="ECO:0000313" key="11">
    <source>
        <dbReference type="Proteomes" id="UP000199086"/>
    </source>
</evidence>
<feature type="transmembrane region" description="Helical" evidence="8">
    <location>
        <begin position="33"/>
        <end position="55"/>
    </location>
</feature>
<keyword evidence="5" id="KW-0029">Amino-acid transport</keyword>
<name>A0A1G6H269_9ACTN</name>
<feature type="transmembrane region" description="Helical" evidence="8">
    <location>
        <begin position="143"/>
        <end position="161"/>
    </location>
</feature>
<dbReference type="NCBIfam" id="TIGR01726">
    <property type="entry name" value="HEQRo_perm_3TM"/>
    <property type="match status" value="1"/>
</dbReference>
<comment type="subcellular location">
    <subcellularLocation>
        <location evidence="1 8">Cell membrane</location>
        <topology evidence="1 8">Multi-pass membrane protein</topology>
    </subcellularLocation>
</comment>
<evidence type="ECO:0000256" key="8">
    <source>
        <dbReference type="RuleBase" id="RU363032"/>
    </source>
</evidence>
<evidence type="ECO:0000256" key="7">
    <source>
        <dbReference type="ARBA" id="ARBA00023136"/>
    </source>
</evidence>
<evidence type="ECO:0000256" key="3">
    <source>
        <dbReference type="ARBA" id="ARBA00022475"/>
    </source>
</evidence>
<evidence type="ECO:0000256" key="1">
    <source>
        <dbReference type="ARBA" id="ARBA00004651"/>
    </source>
</evidence>
<dbReference type="InterPro" id="IPR043429">
    <property type="entry name" value="ArtM/GltK/GlnP/TcyL/YhdX-like"/>
</dbReference>
<feature type="transmembrane region" description="Helical" evidence="8">
    <location>
        <begin position="111"/>
        <end position="131"/>
    </location>
</feature>
<dbReference type="SUPFAM" id="SSF161098">
    <property type="entry name" value="MetI-like"/>
    <property type="match status" value="1"/>
</dbReference>
<dbReference type="InterPro" id="IPR000515">
    <property type="entry name" value="MetI-like"/>
</dbReference>
<dbReference type="OrthoDB" id="92598at2"/>
<dbReference type="InterPro" id="IPR010065">
    <property type="entry name" value="AA_ABC_transptr_permease_3TM"/>
</dbReference>
<evidence type="ECO:0000259" key="9">
    <source>
        <dbReference type="PROSITE" id="PS50928"/>
    </source>
</evidence>
<keyword evidence="3" id="KW-1003">Cell membrane</keyword>
<feature type="domain" description="ABC transmembrane type-1" evidence="9">
    <location>
        <begin position="73"/>
        <end position="271"/>
    </location>
</feature>
<dbReference type="Pfam" id="PF00528">
    <property type="entry name" value="BPD_transp_1"/>
    <property type="match status" value="1"/>
</dbReference>
<evidence type="ECO:0000313" key="10">
    <source>
        <dbReference type="EMBL" id="SDB88301.1"/>
    </source>
</evidence>
<keyword evidence="11" id="KW-1185">Reference proteome</keyword>
<organism evidence="10 11">
    <name type="scientific">Raineyella antarctica</name>
    <dbReference type="NCBI Taxonomy" id="1577474"/>
    <lineage>
        <taxon>Bacteria</taxon>
        <taxon>Bacillati</taxon>
        <taxon>Actinomycetota</taxon>
        <taxon>Actinomycetes</taxon>
        <taxon>Propionibacteriales</taxon>
        <taxon>Propionibacteriaceae</taxon>
        <taxon>Raineyella</taxon>
    </lineage>
</organism>
<reference evidence="10 11" key="1">
    <citation type="submission" date="2016-06" db="EMBL/GenBank/DDBJ databases">
        <authorList>
            <person name="Olsen C.W."/>
            <person name="Carey S."/>
            <person name="Hinshaw L."/>
            <person name="Karasin A.I."/>
        </authorList>
    </citation>
    <scope>NUCLEOTIDE SEQUENCE [LARGE SCALE GENOMIC DNA]</scope>
    <source>
        <strain evidence="10 11">LZ-22</strain>
    </source>
</reference>
<sequence length="305" mass="33565">MAMTPSTPGTAPGTSEPLADDIVAVPVPHPWRWVGAGVVVVVLGLLVWAFSQANIDWSVPPKFFLQEQVLVGMRNTLLISVLAQVVGVALGVLVAVMRQSDNWVTRGVAEFYIWLFRGTPVLVQLMIWYNLSLVFPTIPGTGIVMNSVMTPFTAALLGLGINEGAYMAEIVRSGIQSVDKGQTEAAGALGMSRAHTMRRIVLPQAMRVIIPPTGNEFINMLKTSSLAYSIQYLELLQAAVRIYSNTLQVIEMLITVSAWYLILTTVFSIAQYYLERHFNRSDQDAGVDDGPLSRVRRNLKFGRQE</sequence>
<protein>
    <submittedName>
        <fullName evidence="10">Amino acid ABC transporter membrane protein, PAAT family</fullName>
    </submittedName>
</protein>
<feature type="transmembrane region" description="Helical" evidence="8">
    <location>
        <begin position="76"/>
        <end position="99"/>
    </location>
</feature>
<dbReference type="PROSITE" id="PS50928">
    <property type="entry name" value="ABC_TM1"/>
    <property type="match status" value="1"/>
</dbReference>
<dbReference type="Gene3D" id="1.10.3720.10">
    <property type="entry name" value="MetI-like"/>
    <property type="match status" value="1"/>
</dbReference>
<feature type="transmembrane region" description="Helical" evidence="8">
    <location>
        <begin position="252"/>
        <end position="274"/>
    </location>
</feature>
<evidence type="ECO:0000256" key="5">
    <source>
        <dbReference type="ARBA" id="ARBA00022970"/>
    </source>
</evidence>
<dbReference type="GO" id="GO:0006865">
    <property type="term" value="P:amino acid transport"/>
    <property type="evidence" value="ECO:0007669"/>
    <property type="project" value="UniProtKB-KW"/>
</dbReference>
<dbReference type="STRING" id="1577474.GA0111570_10663"/>
<dbReference type="Proteomes" id="UP000199086">
    <property type="component" value="Unassembled WGS sequence"/>
</dbReference>
<dbReference type="CDD" id="cd06261">
    <property type="entry name" value="TM_PBP2"/>
    <property type="match status" value="1"/>
</dbReference>
<gene>
    <name evidence="10" type="ORF">GA0111570_10663</name>
</gene>
<dbReference type="FunFam" id="1.10.3720.10:FF:000006">
    <property type="entry name" value="Glutamate/aspartate ABC transporter, permease protein GltK"/>
    <property type="match status" value="1"/>
</dbReference>
<keyword evidence="4 8" id="KW-0812">Transmembrane</keyword>
<keyword evidence="2 8" id="KW-0813">Transport</keyword>
<dbReference type="PANTHER" id="PTHR30614">
    <property type="entry name" value="MEMBRANE COMPONENT OF AMINO ACID ABC TRANSPORTER"/>
    <property type="match status" value="1"/>
</dbReference>
<comment type="similarity">
    <text evidence="8">Belongs to the binding-protein-dependent transport system permease family.</text>
</comment>
<accession>A0A1G6H269</accession>
<dbReference type="GO" id="GO:0043190">
    <property type="term" value="C:ATP-binding cassette (ABC) transporter complex"/>
    <property type="evidence" value="ECO:0007669"/>
    <property type="project" value="InterPro"/>
</dbReference>
<dbReference type="EMBL" id="FMYF01000006">
    <property type="protein sequence ID" value="SDB88301.1"/>
    <property type="molecule type" value="Genomic_DNA"/>
</dbReference>